<keyword evidence="2" id="KW-0285">Flavoprotein</keyword>
<name>A0A923I534_9FIRM</name>
<dbReference type="Gene3D" id="3.30.300.330">
    <property type="match status" value="1"/>
</dbReference>
<dbReference type="InterPro" id="IPR006094">
    <property type="entry name" value="Oxid_FAD_bind_N"/>
</dbReference>
<dbReference type="InterPro" id="IPR016171">
    <property type="entry name" value="Vanillyl_alc_oxidase_C-sub2"/>
</dbReference>
<evidence type="ECO:0000256" key="5">
    <source>
        <dbReference type="PIRSR" id="PIRSR625650-1"/>
    </source>
</evidence>
<accession>A0A923I534</accession>
<feature type="site" description="Important for enzyme activity" evidence="7">
    <location>
        <position position="343"/>
    </location>
</feature>
<dbReference type="Gene3D" id="3.30.43.10">
    <property type="entry name" value="Uridine Diphospho-n-acetylenolpyruvylglucosamine Reductase, domain 2"/>
    <property type="match status" value="1"/>
</dbReference>
<protein>
    <submittedName>
        <fullName evidence="9">FAD-binding oxidoreductase</fullName>
    </submittedName>
</protein>
<feature type="active site" description="Proton donor/acceptor" evidence="5">
    <location>
        <position position="486"/>
    </location>
</feature>
<keyword evidence="3" id="KW-0274">FAD</keyword>
<dbReference type="GO" id="GO:0071949">
    <property type="term" value="F:FAD binding"/>
    <property type="evidence" value="ECO:0007669"/>
    <property type="project" value="InterPro"/>
</dbReference>
<comment type="caution">
    <text evidence="9">The sequence shown here is derived from an EMBL/GenBank/DDBJ whole genome shotgun (WGS) entry which is preliminary data.</text>
</comment>
<dbReference type="InterPro" id="IPR016166">
    <property type="entry name" value="FAD-bd_PCMH"/>
</dbReference>
<evidence type="ECO:0000256" key="6">
    <source>
        <dbReference type="PIRSR" id="PIRSR625650-2"/>
    </source>
</evidence>
<dbReference type="RefSeq" id="WP_186886830.1">
    <property type="nucleotide sequence ID" value="NZ_JACONZ010000001.1"/>
</dbReference>
<dbReference type="PROSITE" id="PS51387">
    <property type="entry name" value="FAD_PCMH"/>
    <property type="match status" value="1"/>
</dbReference>
<dbReference type="SUPFAM" id="SSF56176">
    <property type="entry name" value="FAD-binding/transporter-associated domain-like"/>
    <property type="match status" value="1"/>
</dbReference>
<dbReference type="InterPro" id="IPR036318">
    <property type="entry name" value="FAD-bd_PCMH-like_sf"/>
</dbReference>
<dbReference type="InterPro" id="IPR016169">
    <property type="entry name" value="FAD-bd_PCMH_sub2"/>
</dbReference>
<dbReference type="GO" id="GO:0016491">
    <property type="term" value="F:oxidoreductase activity"/>
    <property type="evidence" value="ECO:0007669"/>
    <property type="project" value="UniProtKB-KW"/>
</dbReference>
<dbReference type="InterPro" id="IPR004113">
    <property type="entry name" value="FAD-bd_oxidored_4_C"/>
</dbReference>
<dbReference type="Proteomes" id="UP000659630">
    <property type="component" value="Unassembled WGS sequence"/>
</dbReference>
<dbReference type="InterPro" id="IPR016164">
    <property type="entry name" value="FAD-linked_Oxase-like_C"/>
</dbReference>
<dbReference type="PANTHER" id="PTHR46568">
    <property type="entry name" value="ALKYLDIHYDROXYACETONEPHOSPHATE SYNTHASE, PEROXISOMAL"/>
    <property type="match status" value="1"/>
</dbReference>
<dbReference type="SUPFAM" id="SSF55103">
    <property type="entry name" value="FAD-linked oxidases, C-terminal domain"/>
    <property type="match status" value="1"/>
</dbReference>
<feature type="binding site" evidence="6">
    <location>
        <position position="430"/>
    </location>
    <ligand>
        <name>substrate</name>
    </ligand>
</feature>
<keyword evidence="4" id="KW-0560">Oxidoreductase</keyword>
<dbReference type="Gene3D" id="1.10.45.10">
    <property type="entry name" value="Vanillyl-alcohol Oxidase, Chain A, domain 4"/>
    <property type="match status" value="1"/>
</dbReference>
<evidence type="ECO:0000313" key="10">
    <source>
        <dbReference type="Proteomes" id="UP000659630"/>
    </source>
</evidence>
<evidence type="ECO:0000256" key="3">
    <source>
        <dbReference type="ARBA" id="ARBA00022827"/>
    </source>
</evidence>
<feature type="domain" description="FAD-binding PCMH-type" evidence="8">
    <location>
        <begin position="120"/>
        <end position="306"/>
    </location>
</feature>
<dbReference type="Gene3D" id="3.30.465.10">
    <property type="match status" value="1"/>
</dbReference>
<reference evidence="9" key="1">
    <citation type="submission" date="2020-08" db="EMBL/GenBank/DDBJ databases">
        <title>Genome public.</title>
        <authorList>
            <person name="Liu C."/>
            <person name="Sun Q."/>
        </authorList>
    </citation>
    <scope>NUCLEOTIDE SEQUENCE</scope>
    <source>
        <strain evidence="9">BX8</strain>
    </source>
</reference>
<dbReference type="EMBL" id="JACONZ010000001">
    <property type="protein sequence ID" value="MBC5580480.1"/>
    <property type="molecule type" value="Genomic_DNA"/>
</dbReference>
<evidence type="ECO:0000256" key="1">
    <source>
        <dbReference type="ARBA" id="ARBA00008000"/>
    </source>
</evidence>
<dbReference type="InterPro" id="IPR025650">
    <property type="entry name" value="Alkyl-DHAP_Synthase"/>
</dbReference>
<comment type="similarity">
    <text evidence="1">Belongs to the FAD-binding oxidoreductase/transferase type 4 family.</text>
</comment>
<dbReference type="Gene3D" id="3.30.70.3450">
    <property type="match status" value="1"/>
</dbReference>
<organism evidence="9 10">
    <name type="scientific">Anaerofilum hominis</name>
    <dbReference type="NCBI Taxonomy" id="2763016"/>
    <lineage>
        <taxon>Bacteria</taxon>
        <taxon>Bacillati</taxon>
        <taxon>Bacillota</taxon>
        <taxon>Clostridia</taxon>
        <taxon>Eubacteriales</taxon>
        <taxon>Oscillospiraceae</taxon>
        <taxon>Anaerofilum</taxon>
    </lineage>
</organism>
<dbReference type="PANTHER" id="PTHR46568:SF1">
    <property type="entry name" value="ALKYLDIHYDROXYACETONEPHOSPHATE SYNTHASE, PEROXISOMAL"/>
    <property type="match status" value="1"/>
</dbReference>
<dbReference type="Pfam" id="PF01565">
    <property type="entry name" value="FAD_binding_4"/>
    <property type="match status" value="1"/>
</dbReference>
<evidence type="ECO:0000313" key="9">
    <source>
        <dbReference type="EMBL" id="MBC5580480.1"/>
    </source>
</evidence>
<sequence>MSSKPYKGFSPQWYTEKPPAGSYRSILKWGDPEFNKVPKETLYKMIKETFHLTDEDFSQHRELGLEQVQFDLPTGLSEEQLAHFADIVGADNVKTDDYSRLSVAYGKTMYDLLRLRKGIVENVPGAVLYPENKDQIQQIVTYCDGQRIPVYVYGGGSSVTRGVEAMKGGVTLDMRRHFNKVLEFNETDQTITVEAGMSGPQLEEVLNHAQTRLGAHRAYTCGHFPQSFEYSCVGGWVVTRGAGQNSTYYGKIEDLVLGQEYATPVGAIKTDAYPARATGPSINQIMMGSEGAFGVLTAVTLKVFHLTAENHLKFSFMFKSWADAQAAAREIMQGQFGYPSVFRLSDCEETEIMMKLYGIEETPLNSLLRMRGFTEGNRCLFLGFTDGERGFCKNVVKNVKRICRRHGAMYLTGIPTTGWEHGRFNDPYLRDTMQDFGIMTDTLECTVNWSNMQQVYQTVRGYCKSRPDTICMTHMSHAYPQGANLYFIFIARMTELEEFTEYHRGILDHIQKSGAAISHHHGVGKLFAPWLEGYLGTNQMDVLRALKAHFDPHGIMNPGGTIGLDLPEEEKRYIRPKW</sequence>
<gene>
    <name evidence="9" type="ORF">H8S23_03075</name>
</gene>
<evidence type="ECO:0000256" key="2">
    <source>
        <dbReference type="ARBA" id="ARBA00022630"/>
    </source>
</evidence>
<dbReference type="GO" id="GO:0008609">
    <property type="term" value="F:alkylglycerone-phosphate synthase activity"/>
    <property type="evidence" value="ECO:0007669"/>
    <property type="project" value="InterPro"/>
</dbReference>
<evidence type="ECO:0000259" key="8">
    <source>
        <dbReference type="PROSITE" id="PS51387"/>
    </source>
</evidence>
<keyword evidence="10" id="KW-1185">Reference proteome</keyword>
<dbReference type="InterPro" id="IPR016167">
    <property type="entry name" value="FAD-bd_PCMH_sub1"/>
</dbReference>
<proteinExistence type="inferred from homology"/>
<dbReference type="AlphaFoldDB" id="A0A923I534"/>
<dbReference type="GO" id="GO:0008610">
    <property type="term" value="P:lipid biosynthetic process"/>
    <property type="evidence" value="ECO:0007669"/>
    <property type="project" value="InterPro"/>
</dbReference>
<evidence type="ECO:0000256" key="4">
    <source>
        <dbReference type="ARBA" id="ARBA00023002"/>
    </source>
</evidence>
<evidence type="ECO:0000256" key="7">
    <source>
        <dbReference type="PIRSR" id="PIRSR625650-4"/>
    </source>
</evidence>
<dbReference type="Pfam" id="PF02913">
    <property type="entry name" value="FAD-oxidase_C"/>
    <property type="match status" value="1"/>
</dbReference>